<comment type="caution">
    <text evidence="2">The sequence shown here is derived from an EMBL/GenBank/DDBJ whole genome shotgun (WGS) entry which is preliminary data.</text>
</comment>
<feature type="domain" description="Carrier" evidence="1">
    <location>
        <begin position="1"/>
        <end position="78"/>
    </location>
</feature>
<dbReference type="Pfam" id="PF00550">
    <property type="entry name" value="PP-binding"/>
    <property type="match status" value="1"/>
</dbReference>
<accession>A0ABX1AHV5</accession>
<evidence type="ECO:0000259" key="1">
    <source>
        <dbReference type="PROSITE" id="PS50075"/>
    </source>
</evidence>
<dbReference type="SUPFAM" id="SSF47336">
    <property type="entry name" value="ACP-like"/>
    <property type="match status" value="1"/>
</dbReference>
<name>A0ABX1AHV5_9ACTN</name>
<reference evidence="2 3" key="1">
    <citation type="submission" date="2020-03" db="EMBL/GenBank/DDBJ databases">
        <title>Draft genome of Streptomyces sp. ventii, isolated from the Axial Seamount in the Pacific Ocean, and resequencing of the two type strains Streptomyces lonarensis strain NCL 716 and Streptomyces bohaiensis strain 11A07.</title>
        <authorList>
            <person name="Loughran R.M."/>
            <person name="Pfannmuller K.M."/>
            <person name="Wasson B.J."/>
            <person name="Deadmond M.C."/>
            <person name="Paddock B.E."/>
            <person name="Koyack M.J."/>
            <person name="Gallegos D.A."/>
            <person name="Mitchell E.A."/>
            <person name="Ushijima B."/>
            <person name="Saw J.H."/>
            <person name="Mcphail K.L."/>
            <person name="Videau P."/>
        </authorList>
    </citation>
    <scope>NUCLEOTIDE SEQUENCE [LARGE SCALE GENOMIC DNA]</scope>
    <source>
        <strain evidence="3">5675061</strain>
    </source>
</reference>
<dbReference type="InterPro" id="IPR009081">
    <property type="entry name" value="PP-bd_ACP"/>
</dbReference>
<proteinExistence type="predicted"/>
<dbReference type="Proteomes" id="UP000746503">
    <property type="component" value="Unassembled WGS sequence"/>
</dbReference>
<dbReference type="Gene3D" id="1.10.1200.10">
    <property type="entry name" value="ACP-like"/>
    <property type="match status" value="1"/>
</dbReference>
<evidence type="ECO:0000313" key="3">
    <source>
        <dbReference type="Proteomes" id="UP000746503"/>
    </source>
</evidence>
<dbReference type="EMBL" id="JAAVJB010000066">
    <property type="protein sequence ID" value="NJP66744.1"/>
    <property type="molecule type" value="Genomic_DNA"/>
</dbReference>
<evidence type="ECO:0000313" key="2">
    <source>
        <dbReference type="EMBL" id="NJP66744.1"/>
    </source>
</evidence>
<dbReference type="PROSITE" id="PS50075">
    <property type="entry name" value="CARRIER"/>
    <property type="match status" value="1"/>
</dbReference>
<dbReference type="InterPro" id="IPR036736">
    <property type="entry name" value="ACP-like_sf"/>
</dbReference>
<protein>
    <submittedName>
        <fullName evidence="2">Acyl carrier protein</fullName>
    </submittedName>
</protein>
<gene>
    <name evidence="2" type="ORF">HCJ92_10700</name>
</gene>
<organism evidence="2 3">
    <name type="scientific">Streptomyces spiramenti</name>
    <dbReference type="NCBI Taxonomy" id="2720606"/>
    <lineage>
        <taxon>Bacteria</taxon>
        <taxon>Bacillati</taxon>
        <taxon>Actinomycetota</taxon>
        <taxon>Actinomycetes</taxon>
        <taxon>Kitasatosporales</taxon>
        <taxon>Streptomycetaceae</taxon>
        <taxon>Streptomyces</taxon>
    </lineage>
</organism>
<sequence length="81" mass="9016">MWDSKFEEILRRYLPFLSPEEPLRPDTGLRDAGLDSLGTVELLGVLESEYSVTFPEDALSLESFASPGVLWEKLSAARVTA</sequence>
<keyword evidence="3" id="KW-1185">Reference proteome</keyword>